<evidence type="ECO:0000313" key="2">
    <source>
        <dbReference type="Proteomes" id="UP000295344"/>
    </source>
</evidence>
<dbReference type="Gene3D" id="3.40.50.450">
    <property type="match status" value="1"/>
</dbReference>
<dbReference type="AlphaFoldDB" id="A0A4R7FLD3"/>
<sequence length="174" mass="18425">MSYAVYLAGPEVFHADVEAIAEAQRSVCRAYGLVPISPADKGLEDGDQSLAADDRIFANNIEMIERADAVVANIDPFRGPDPDAGTAFEVGYAHGRGKPIYAWTADTATAAERVERLHGPLHTRADGALADRDGLMVEGFGGPVNLMLVSPATVVLGTFEDCIRRVAADIAARA</sequence>
<evidence type="ECO:0000313" key="1">
    <source>
        <dbReference type="EMBL" id="TDS77222.1"/>
    </source>
</evidence>
<dbReference type="EMBL" id="SOAM01000002">
    <property type="protein sequence ID" value="TDS77222.1"/>
    <property type="molecule type" value="Genomic_DNA"/>
</dbReference>
<organism evidence="1 2">
    <name type="scientific">Amnibacterium kyonggiense</name>
    <dbReference type="NCBI Taxonomy" id="595671"/>
    <lineage>
        <taxon>Bacteria</taxon>
        <taxon>Bacillati</taxon>
        <taxon>Actinomycetota</taxon>
        <taxon>Actinomycetes</taxon>
        <taxon>Micrococcales</taxon>
        <taxon>Microbacteriaceae</taxon>
        <taxon>Amnibacterium</taxon>
    </lineage>
</organism>
<dbReference type="PANTHER" id="PTHR15364">
    <property type="entry name" value="2'-DEOXYNUCLEOSIDE 5'-PHOSPHATE N-HYDROLASE 1"/>
    <property type="match status" value="1"/>
</dbReference>
<keyword evidence="2" id="KW-1185">Reference proteome</keyword>
<dbReference type="GO" id="GO:0016740">
    <property type="term" value="F:transferase activity"/>
    <property type="evidence" value="ECO:0007669"/>
    <property type="project" value="UniProtKB-KW"/>
</dbReference>
<dbReference type="GO" id="GO:0009159">
    <property type="term" value="P:deoxyribonucleoside monophosphate catabolic process"/>
    <property type="evidence" value="ECO:0007669"/>
    <property type="project" value="TreeGrafter"/>
</dbReference>
<dbReference type="RefSeq" id="WP_133766320.1">
    <property type="nucleotide sequence ID" value="NZ_BAAARP010000002.1"/>
</dbReference>
<comment type="caution">
    <text evidence="1">The sequence shown here is derived from an EMBL/GenBank/DDBJ whole genome shotgun (WGS) entry which is preliminary data.</text>
</comment>
<dbReference type="Proteomes" id="UP000295344">
    <property type="component" value="Unassembled WGS sequence"/>
</dbReference>
<dbReference type="InterPro" id="IPR051239">
    <property type="entry name" value="2'-dNMP_N-hydrolase"/>
</dbReference>
<dbReference type="PANTHER" id="PTHR15364:SF0">
    <property type="entry name" value="2'-DEOXYNUCLEOSIDE 5'-PHOSPHATE N-HYDROLASE 1"/>
    <property type="match status" value="1"/>
</dbReference>
<gene>
    <name evidence="1" type="ORF">CLV52_2163</name>
</gene>
<dbReference type="OrthoDB" id="9792663at2"/>
<name>A0A4R7FLD3_9MICO</name>
<dbReference type="GO" id="GO:0070694">
    <property type="term" value="F:5-hydroxymethyl-dUMP N-hydrolase activity"/>
    <property type="evidence" value="ECO:0007669"/>
    <property type="project" value="TreeGrafter"/>
</dbReference>
<proteinExistence type="predicted"/>
<dbReference type="Pfam" id="PF05014">
    <property type="entry name" value="Nuc_deoxyrib_tr"/>
    <property type="match status" value="1"/>
</dbReference>
<keyword evidence="1" id="KW-0808">Transferase</keyword>
<dbReference type="SUPFAM" id="SSF52309">
    <property type="entry name" value="N-(deoxy)ribosyltransferase-like"/>
    <property type="match status" value="1"/>
</dbReference>
<reference evidence="1 2" key="1">
    <citation type="submission" date="2019-03" db="EMBL/GenBank/DDBJ databases">
        <title>Genomic Encyclopedia of Archaeal and Bacterial Type Strains, Phase II (KMG-II): from individual species to whole genera.</title>
        <authorList>
            <person name="Goeker M."/>
        </authorList>
    </citation>
    <scope>NUCLEOTIDE SEQUENCE [LARGE SCALE GENOMIC DNA]</scope>
    <source>
        <strain evidence="1 2">DSM 24782</strain>
    </source>
</reference>
<dbReference type="InterPro" id="IPR007710">
    <property type="entry name" value="Nucleoside_deoxyribTrfase"/>
</dbReference>
<accession>A0A4R7FLD3</accession>
<protein>
    <submittedName>
        <fullName evidence="1">Nucleoside 2-deoxyribosyltransferase</fullName>
    </submittedName>
</protein>